<dbReference type="WBParaSite" id="PS1159_v2.g2789.t1">
    <property type="protein sequence ID" value="PS1159_v2.g2789.t1"/>
    <property type="gene ID" value="PS1159_v2.g2789"/>
</dbReference>
<protein>
    <submittedName>
        <fullName evidence="2">Uncharacterized protein</fullName>
    </submittedName>
</protein>
<accession>A0AC35G978</accession>
<dbReference type="Proteomes" id="UP000887580">
    <property type="component" value="Unplaced"/>
</dbReference>
<name>A0AC35G978_9BILA</name>
<evidence type="ECO:0000313" key="1">
    <source>
        <dbReference type="Proteomes" id="UP000887580"/>
    </source>
</evidence>
<evidence type="ECO:0000313" key="2">
    <source>
        <dbReference type="WBParaSite" id="PS1159_v2.g2789.t1"/>
    </source>
</evidence>
<proteinExistence type="predicted"/>
<reference evidence="2" key="1">
    <citation type="submission" date="2022-11" db="UniProtKB">
        <authorList>
            <consortium name="WormBaseParasite"/>
        </authorList>
    </citation>
    <scope>IDENTIFICATION</scope>
</reference>
<sequence length="295" mass="33499">SGVKTVKFAPTAHHSMLLQAITNFGSPKSVSFGCQGQDSANQPNVPLFGYDAVMNSWDSSHAATIANPLISRCFNSISTLECPANALANYDFQGEIMILNLLKVVAETETEIKTVLQKKTIKAKRIEILLTTLKPKVFGANESDNLLQAFNGIKNPRLQAVESIKFTIDRFNLNGPLCLLPLAKKCQELFPNLKSFEFFREFDLPVPKTRPKFYLELKKQIMEIDPALKVDVGWNILEFYKPTNFKAAVTAYRKILADFEEDPESEMNIMMSKKENLSENKNLYTEFYIMFNMQW</sequence>
<organism evidence="1 2">
    <name type="scientific">Panagrolaimus sp. PS1159</name>
    <dbReference type="NCBI Taxonomy" id="55785"/>
    <lineage>
        <taxon>Eukaryota</taxon>
        <taxon>Metazoa</taxon>
        <taxon>Ecdysozoa</taxon>
        <taxon>Nematoda</taxon>
        <taxon>Chromadorea</taxon>
        <taxon>Rhabditida</taxon>
        <taxon>Tylenchina</taxon>
        <taxon>Panagrolaimomorpha</taxon>
        <taxon>Panagrolaimoidea</taxon>
        <taxon>Panagrolaimidae</taxon>
        <taxon>Panagrolaimus</taxon>
    </lineage>
</organism>